<evidence type="ECO:0000313" key="3">
    <source>
        <dbReference type="EMBL" id="MBA4538045.1"/>
    </source>
</evidence>
<keyword evidence="5" id="KW-1185">Reference proteome</keyword>
<dbReference type="Gene3D" id="3.40.50.720">
    <property type="entry name" value="NAD(P)-binding Rossmann-like Domain"/>
    <property type="match status" value="1"/>
</dbReference>
<dbReference type="Gene3D" id="3.30.360.10">
    <property type="entry name" value="Dihydrodipicolinate Reductase, domain 2"/>
    <property type="match status" value="1"/>
</dbReference>
<sequence>MSGTNFAIVGCGHIAKKHAEAIKNAPGAKLVAVCDTVPSNMTFYIEEYGAKGYESYDELLLDHNIDVVNICTPSGTHAPLTIKAANAKKHVIVEKPIALTVEDASSMIEACEENSVKLSVLHPNRFRPAMIKLKKAMDKGKFGKLSHANATVRWNRNQEYYDQAPWRGTKSLDGGVLMNQAIHNLDLLVWVMGDVEEVYSMAATRLRHIEAEDVSTGLVKFKNGSLGVIEAATTIYPKNYEESLSVFGEKASVKIGGRTANFIEHWEMENVSEQETEKLVNEIKAEPFGKPGHQWIIEDMMEAIKEDRSPIVTGEEGKRALELVVALYHSAETGKPVKINEGR</sequence>
<evidence type="ECO:0000259" key="2">
    <source>
        <dbReference type="Pfam" id="PF22725"/>
    </source>
</evidence>
<evidence type="ECO:0000313" key="4">
    <source>
        <dbReference type="EMBL" id="NEY82344.1"/>
    </source>
</evidence>
<dbReference type="EMBL" id="JACEIO010000033">
    <property type="protein sequence ID" value="MBA4538045.1"/>
    <property type="molecule type" value="Genomic_DNA"/>
</dbReference>
<dbReference type="PANTHER" id="PTHR43249">
    <property type="entry name" value="UDP-N-ACETYL-2-AMINO-2-DEOXY-D-GLUCURONATE OXIDASE"/>
    <property type="match status" value="1"/>
</dbReference>
<dbReference type="SUPFAM" id="SSF55347">
    <property type="entry name" value="Glyceraldehyde-3-phosphate dehydrogenase-like, C-terminal domain"/>
    <property type="match status" value="1"/>
</dbReference>
<dbReference type="InterPro" id="IPR036291">
    <property type="entry name" value="NAD(P)-bd_dom_sf"/>
</dbReference>
<organism evidence="4 5">
    <name type="scientific">Bacillus aquiflavi</name>
    <dbReference type="NCBI Taxonomy" id="2672567"/>
    <lineage>
        <taxon>Bacteria</taxon>
        <taxon>Bacillati</taxon>
        <taxon>Bacillota</taxon>
        <taxon>Bacilli</taxon>
        <taxon>Bacillales</taxon>
        <taxon>Bacillaceae</taxon>
        <taxon>Bacillus</taxon>
    </lineage>
</organism>
<name>A0A6B3W4F3_9BACI</name>
<reference evidence="4 5" key="1">
    <citation type="submission" date="2020-02" db="EMBL/GenBank/DDBJ databases">
        <title>Bacillus aquiflavi sp. nov., isolated from yellow water of strong flavor Chinese baijiu in Yibin region of China.</title>
        <authorList>
            <person name="Xie J."/>
        </authorList>
    </citation>
    <scope>NUCLEOTIDE SEQUENCE [LARGE SCALE GENOMIC DNA]</scope>
    <source>
        <strain evidence="4 5">3H-10</strain>
    </source>
</reference>
<evidence type="ECO:0000259" key="1">
    <source>
        <dbReference type="Pfam" id="PF01408"/>
    </source>
</evidence>
<evidence type="ECO:0000313" key="6">
    <source>
        <dbReference type="Proteomes" id="UP000570010"/>
    </source>
</evidence>
<proteinExistence type="predicted"/>
<dbReference type="PANTHER" id="PTHR43249:SF1">
    <property type="entry name" value="D-GLUCOSIDE 3-DEHYDROGENASE"/>
    <property type="match status" value="1"/>
</dbReference>
<reference evidence="3 6" key="2">
    <citation type="submission" date="2020-07" db="EMBL/GenBank/DDBJ databases">
        <authorList>
            <person name="Feng H."/>
        </authorList>
    </citation>
    <scope>NUCLEOTIDE SEQUENCE [LARGE SCALE GENOMIC DNA]</scope>
    <source>
        <strain evidence="6">s-12</strain>
        <strain evidence="3">S-12</strain>
    </source>
</reference>
<dbReference type="Proteomes" id="UP000472971">
    <property type="component" value="Unassembled WGS sequence"/>
</dbReference>
<protein>
    <submittedName>
        <fullName evidence="4">Gfo/Idh/MocA family oxidoreductase</fullName>
    </submittedName>
</protein>
<accession>A0A6B3W4F3</accession>
<dbReference type="AlphaFoldDB" id="A0A6B3W4F3"/>
<dbReference type="InterPro" id="IPR052515">
    <property type="entry name" value="Gfo/Idh/MocA_Oxidoreductase"/>
</dbReference>
<dbReference type="RefSeq" id="WP_163242751.1">
    <property type="nucleotide sequence ID" value="NZ_JAAIWN010000032.1"/>
</dbReference>
<comment type="caution">
    <text evidence="4">The sequence shown here is derived from an EMBL/GenBank/DDBJ whole genome shotgun (WGS) entry which is preliminary data.</text>
</comment>
<dbReference type="GO" id="GO:0000166">
    <property type="term" value="F:nucleotide binding"/>
    <property type="evidence" value="ECO:0007669"/>
    <property type="project" value="InterPro"/>
</dbReference>
<dbReference type="Pfam" id="PF01408">
    <property type="entry name" value="GFO_IDH_MocA"/>
    <property type="match status" value="1"/>
</dbReference>
<dbReference type="EMBL" id="JAAIWN010000032">
    <property type="protein sequence ID" value="NEY82344.1"/>
    <property type="molecule type" value="Genomic_DNA"/>
</dbReference>
<evidence type="ECO:0000313" key="5">
    <source>
        <dbReference type="Proteomes" id="UP000472971"/>
    </source>
</evidence>
<dbReference type="Proteomes" id="UP000570010">
    <property type="component" value="Unassembled WGS sequence"/>
</dbReference>
<dbReference type="InterPro" id="IPR055170">
    <property type="entry name" value="GFO_IDH_MocA-like_dom"/>
</dbReference>
<feature type="domain" description="Gfo/Idh/MocA-like oxidoreductase N-terminal" evidence="1">
    <location>
        <begin position="5"/>
        <end position="122"/>
    </location>
</feature>
<dbReference type="SUPFAM" id="SSF51735">
    <property type="entry name" value="NAD(P)-binding Rossmann-fold domains"/>
    <property type="match status" value="1"/>
</dbReference>
<dbReference type="InterPro" id="IPR000683">
    <property type="entry name" value="Gfo/Idh/MocA-like_OxRdtase_N"/>
</dbReference>
<dbReference type="Pfam" id="PF22725">
    <property type="entry name" value="GFO_IDH_MocA_C3"/>
    <property type="match status" value="1"/>
</dbReference>
<feature type="domain" description="GFO/IDH/MocA-like oxidoreductase" evidence="2">
    <location>
        <begin position="132"/>
        <end position="253"/>
    </location>
</feature>
<gene>
    <name evidence="4" type="ORF">G4D64_12720</name>
    <name evidence="3" type="ORF">H1Z61_13110</name>
</gene>